<sequence length="354" mass="37445">MSISTSDTTSASTSGATGGATQTAPAAEAAVVAMPFAKALNAGLRAAMAADDHVLMMGEDIGKLGGVFRVTEGLQAEFGDRRVLDTPLAESGIVGTAIGLAMAGFRPVVEIQFDGFVFPAFDQITTQLAKMTNRLEGAASLPVVIRIPYGGHIGAIEHHQESPETYFAHTPGLRVVSPSTPNDAYWMIQDAIASNDPVIFLEPKAKYWMKGEVDPSQRALPLHASRIVRRGTDVTLVGHGAMVATLLQAAALAESEGTSCEVVDVRSLSPIDYAPILDSVRRTGRMVYAQEAPGNVSVGSEVAATVMERAFFALESPVIRVSGFDVPFPPAKLEGTYLPDADRILEAVDRSLAY</sequence>
<evidence type="ECO:0000256" key="3">
    <source>
        <dbReference type="ARBA" id="ARBA00023052"/>
    </source>
</evidence>
<dbReference type="InterPro" id="IPR009014">
    <property type="entry name" value="Transketo_C/PFOR_II"/>
</dbReference>
<dbReference type="InterPro" id="IPR029061">
    <property type="entry name" value="THDP-binding"/>
</dbReference>
<evidence type="ECO:0000256" key="4">
    <source>
        <dbReference type="SAM" id="MobiDB-lite"/>
    </source>
</evidence>
<dbReference type="PANTHER" id="PTHR43257">
    <property type="entry name" value="PYRUVATE DEHYDROGENASE E1 COMPONENT BETA SUBUNIT"/>
    <property type="match status" value="1"/>
</dbReference>
<evidence type="ECO:0000313" key="7">
    <source>
        <dbReference type="Proteomes" id="UP000319804"/>
    </source>
</evidence>
<dbReference type="EMBL" id="VFPS01000003">
    <property type="protein sequence ID" value="TQM97929.1"/>
    <property type="molecule type" value="Genomic_DNA"/>
</dbReference>
<dbReference type="Pfam" id="PF02780">
    <property type="entry name" value="Transketolase_C"/>
    <property type="match status" value="1"/>
</dbReference>
<dbReference type="GO" id="GO:0016491">
    <property type="term" value="F:oxidoreductase activity"/>
    <property type="evidence" value="ECO:0007669"/>
    <property type="project" value="UniProtKB-KW"/>
</dbReference>
<dbReference type="Pfam" id="PF02779">
    <property type="entry name" value="Transket_pyr"/>
    <property type="match status" value="1"/>
</dbReference>
<keyword evidence="3" id="KW-0786">Thiamine pyrophosphate</keyword>
<comment type="caution">
    <text evidence="6">The sequence shown here is derived from an EMBL/GenBank/DDBJ whole genome shotgun (WGS) entry which is preliminary data.</text>
</comment>
<dbReference type="AlphaFoldDB" id="A0A4Y3UMP5"/>
<evidence type="ECO:0000259" key="5">
    <source>
        <dbReference type="SMART" id="SM00861"/>
    </source>
</evidence>
<dbReference type="SUPFAM" id="SSF52922">
    <property type="entry name" value="TK C-terminal domain-like"/>
    <property type="match status" value="1"/>
</dbReference>
<dbReference type="SUPFAM" id="SSF52518">
    <property type="entry name" value="Thiamin diphosphate-binding fold (THDP-binding)"/>
    <property type="match status" value="1"/>
</dbReference>
<accession>A0A4Y3UMP5</accession>
<feature type="domain" description="Transketolase-like pyrimidine-binding" evidence="5">
    <location>
        <begin position="34"/>
        <end position="209"/>
    </location>
</feature>
<dbReference type="InterPro" id="IPR005475">
    <property type="entry name" value="Transketolase-like_Pyr-bd"/>
</dbReference>
<dbReference type="Proteomes" id="UP000319804">
    <property type="component" value="Unassembled WGS sequence"/>
</dbReference>
<dbReference type="SMART" id="SM00861">
    <property type="entry name" value="Transket_pyr"/>
    <property type="match status" value="1"/>
</dbReference>
<keyword evidence="7" id="KW-1185">Reference proteome</keyword>
<comment type="cofactor">
    <cofactor evidence="1">
        <name>thiamine diphosphate</name>
        <dbReference type="ChEBI" id="CHEBI:58937"/>
    </cofactor>
</comment>
<keyword evidence="2" id="KW-0560">Oxidoreductase</keyword>
<dbReference type="Gene3D" id="3.40.50.920">
    <property type="match status" value="1"/>
</dbReference>
<evidence type="ECO:0000256" key="2">
    <source>
        <dbReference type="ARBA" id="ARBA00023002"/>
    </source>
</evidence>
<proteinExistence type="predicted"/>
<keyword evidence="6" id="KW-0670">Pyruvate</keyword>
<dbReference type="InterPro" id="IPR033248">
    <property type="entry name" value="Transketolase_C"/>
</dbReference>
<reference evidence="6 7" key="1">
    <citation type="submission" date="2019-06" db="EMBL/GenBank/DDBJ databases">
        <title>Sequencing the genomes of 1000 actinobacteria strains.</title>
        <authorList>
            <person name="Klenk H.-P."/>
        </authorList>
    </citation>
    <scope>NUCLEOTIDE SEQUENCE [LARGE SCALE GENOMIC DNA]</scope>
    <source>
        <strain evidence="6 7">DSM 20427</strain>
    </source>
</reference>
<evidence type="ECO:0000313" key="6">
    <source>
        <dbReference type="EMBL" id="TQM97929.1"/>
    </source>
</evidence>
<gene>
    <name evidence="6" type="ORF">FHX68_1937</name>
</gene>
<dbReference type="FunFam" id="3.40.50.920:FF:000001">
    <property type="entry name" value="Pyruvate dehydrogenase E1 beta subunit"/>
    <property type="match status" value="1"/>
</dbReference>
<evidence type="ECO:0000256" key="1">
    <source>
        <dbReference type="ARBA" id="ARBA00001964"/>
    </source>
</evidence>
<dbReference type="FunFam" id="3.40.50.970:FF:000001">
    <property type="entry name" value="Pyruvate dehydrogenase E1 beta subunit"/>
    <property type="match status" value="1"/>
</dbReference>
<name>A0A4Y3UMP5_9MICO</name>
<dbReference type="PANTHER" id="PTHR43257:SF2">
    <property type="entry name" value="PYRUVATE DEHYDROGENASE E1 COMPONENT SUBUNIT BETA"/>
    <property type="match status" value="1"/>
</dbReference>
<organism evidence="6 7">
    <name type="scientific">Microbacterium lacticum</name>
    <dbReference type="NCBI Taxonomy" id="33885"/>
    <lineage>
        <taxon>Bacteria</taxon>
        <taxon>Bacillati</taxon>
        <taxon>Actinomycetota</taxon>
        <taxon>Actinomycetes</taxon>
        <taxon>Micrococcales</taxon>
        <taxon>Microbacteriaceae</taxon>
        <taxon>Microbacterium</taxon>
    </lineage>
</organism>
<feature type="region of interest" description="Disordered" evidence="4">
    <location>
        <begin position="1"/>
        <end position="20"/>
    </location>
</feature>
<protein>
    <submittedName>
        <fullName evidence="6">Pyruvate dehydrogenase E1 component beta subunit</fullName>
    </submittedName>
</protein>
<dbReference type="CDD" id="cd07036">
    <property type="entry name" value="TPP_PYR_E1-PDHc-beta_like"/>
    <property type="match status" value="1"/>
</dbReference>
<dbReference type="GO" id="GO:0000287">
    <property type="term" value="F:magnesium ion binding"/>
    <property type="evidence" value="ECO:0007669"/>
    <property type="project" value="UniProtKB-ARBA"/>
</dbReference>
<dbReference type="Gene3D" id="3.40.50.970">
    <property type="match status" value="1"/>
</dbReference>